<dbReference type="Gene3D" id="1.20.58.90">
    <property type="match status" value="1"/>
</dbReference>
<dbReference type="CDD" id="cd21444">
    <property type="entry name" value="SNARE_NTD_Tlg1p-like"/>
    <property type="match status" value="1"/>
</dbReference>
<proteinExistence type="predicted"/>
<dbReference type="RefSeq" id="XP_002171468.2">
    <property type="nucleotide sequence ID" value="XM_002171432.2"/>
</dbReference>
<dbReference type="SUPFAM" id="SSF58038">
    <property type="entry name" value="SNARE fusion complex"/>
    <property type="match status" value="1"/>
</dbReference>
<evidence type="ECO:0000313" key="6">
    <source>
        <dbReference type="JaponicusDB" id="SJAG_00171"/>
    </source>
</evidence>
<keyword evidence="2" id="KW-0813">Transport</keyword>
<dbReference type="PROSITE" id="PS50192">
    <property type="entry name" value="T_SNARE"/>
    <property type="match status" value="1"/>
</dbReference>
<evidence type="ECO:0000256" key="3">
    <source>
        <dbReference type="ARBA" id="ARBA00023034"/>
    </source>
</evidence>
<feature type="domain" description="T-SNARE coiled-coil homology" evidence="4">
    <location>
        <begin position="138"/>
        <end position="200"/>
    </location>
</feature>
<sequence>MQDPFHEVREDATRQLKQIQGLFAQFLKDRNSGYPTPSTELIYAIDELSETLKDLREAVKIASDNAEHFQLSAEELTERAKYVEGLERQLNDIQLGLAEESKLPPVGGTNAEAQDAVDRAAVAEDTAARRAEEQQYQQQLYQEQDVMLDSVYNTVGTIRGQAVLMGQELAEQSTMLDTLDEQLETVGSKLKTGLRRIKDFAIANADQVVVSQFSSSSL</sequence>
<dbReference type="InterPro" id="IPR000727">
    <property type="entry name" value="T_SNARE_dom"/>
</dbReference>
<keyword evidence="3" id="KW-0333">Golgi apparatus</keyword>
<name>B6JXN1_SCHJY</name>
<evidence type="ECO:0000259" key="4">
    <source>
        <dbReference type="PROSITE" id="PS50192"/>
    </source>
</evidence>
<dbReference type="InterPro" id="IPR010989">
    <property type="entry name" value="SNARE"/>
</dbReference>
<dbReference type="OrthoDB" id="546861at2759"/>
<dbReference type="CDD" id="cd15851">
    <property type="entry name" value="SNARE_Syntaxin6"/>
    <property type="match status" value="1"/>
</dbReference>
<evidence type="ECO:0000313" key="7">
    <source>
        <dbReference type="Proteomes" id="UP000001744"/>
    </source>
</evidence>
<protein>
    <submittedName>
        <fullName evidence="5">SNARE Tgl1</fullName>
    </submittedName>
</protein>
<dbReference type="JaponicusDB" id="SJAG_00171">
    <property type="gene designation" value="tlg1"/>
</dbReference>
<dbReference type="Proteomes" id="UP000001744">
    <property type="component" value="Unassembled WGS sequence"/>
</dbReference>
<gene>
    <name evidence="6" type="primary">tlg1</name>
    <name evidence="5" type="ORF">SJAG_00171</name>
</gene>
<dbReference type="EMBL" id="KE651166">
    <property type="protein sequence ID" value="EEB05175.2"/>
    <property type="molecule type" value="Genomic_DNA"/>
</dbReference>
<dbReference type="GeneID" id="7049736"/>
<keyword evidence="7" id="KW-1185">Reference proteome</keyword>
<dbReference type="HOGENOM" id="CLU_061883_0_2_1"/>
<dbReference type="InterPro" id="IPR048036">
    <property type="entry name" value="Tlg1p-like_N"/>
</dbReference>
<dbReference type="VEuPathDB" id="FungiDB:SJAG_00171"/>
<dbReference type="InterPro" id="IPR015260">
    <property type="entry name" value="Syntaxin-6/10/61_N"/>
</dbReference>
<keyword evidence="2" id="KW-0653">Protein transport</keyword>
<dbReference type="AlphaFoldDB" id="B6JXN1"/>
<evidence type="ECO:0000313" key="5">
    <source>
        <dbReference type="EMBL" id="EEB05175.2"/>
    </source>
</evidence>
<evidence type="ECO:0000256" key="2">
    <source>
        <dbReference type="ARBA" id="ARBA00022927"/>
    </source>
</evidence>
<dbReference type="GO" id="GO:0000139">
    <property type="term" value="C:Golgi membrane"/>
    <property type="evidence" value="ECO:0007669"/>
    <property type="project" value="UniProtKB-SubCell"/>
</dbReference>
<comment type="subcellular location">
    <subcellularLocation>
        <location evidence="1">Golgi apparatus membrane</location>
        <topology evidence="1">Single-pass type IV membrane protein</topology>
    </subcellularLocation>
</comment>
<dbReference type="GO" id="GO:0015031">
    <property type="term" value="P:protein transport"/>
    <property type="evidence" value="ECO:0007669"/>
    <property type="project" value="UniProtKB-KW"/>
</dbReference>
<dbReference type="Gene3D" id="1.20.5.110">
    <property type="match status" value="1"/>
</dbReference>
<dbReference type="STRING" id="402676.B6JXN1"/>
<dbReference type="SUPFAM" id="SSF47661">
    <property type="entry name" value="t-snare proteins"/>
    <property type="match status" value="1"/>
</dbReference>
<dbReference type="eggNOG" id="KOG3202">
    <property type="taxonomic scope" value="Eukaryota"/>
</dbReference>
<dbReference type="GO" id="GO:0048193">
    <property type="term" value="P:Golgi vesicle transport"/>
    <property type="evidence" value="ECO:0007669"/>
    <property type="project" value="InterPro"/>
</dbReference>
<evidence type="ECO:0000256" key="1">
    <source>
        <dbReference type="ARBA" id="ARBA00004409"/>
    </source>
</evidence>
<dbReference type="SMART" id="SM00397">
    <property type="entry name" value="t_SNARE"/>
    <property type="match status" value="1"/>
</dbReference>
<dbReference type="Pfam" id="PF09177">
    <property type="entry name" value="STX6_10_61_N"/>
    <property type="match status" value="1"/>
</dbReference>
<dbReference type="OMA" id="ERASDCC"/>
<reference evidence="5 7" key="1">
    <citation type="journal article" date="2011" name="Science">
        <title>Comparative functional genomics of the fission yeasts.</title>
        <authorList>
            <person name="Rhind N."/>
            <person name="Chen Z."/>
            <person name="Yassour M."/>
            <person name="Thompson D.A."/>
            <person name="Haas B.J."/>
            <person name="Habib N."/>
            <person name="Wapinski I."/>
            <person name="Roy S."/>
            <person name="Lin M.F."/>
            <person name="Heiman D.I."/>
            <person name="Young S.K."/>
            <person name="Furuya K."/>
            <person name="Guo Y."/>
            <person name="Pidoux A."/>
            <person name="Chen H.M."/>
            <person name="Robbertse B."/>
            <person name="Goldberg J.M."/>
            <person name="Aoki K."/>
            <person name="Bayne E.H."/>
            <person name="Berlin A.M."/>
            <person name="Desjardins C.A."/>
            <person name="Dobbs E."/>
            <person name="Dukaj L."/>
            <person name="Fan L."/>
            <person name="FitzGerald M.G."/>
            <person name="French C."/>
            <person name="Gujja S."/>
            <person name="Hansen K."/>
            <person name="Keifenheim D."/>
            <person name="Levin J.Z."/>
            <person name="Mosher R.A."/>
            <person name="Mueller C.A."/>
            <person name="Pfiffner J."/>
            <person name="Priest M."/>
            <person name="Russ C."/>
            <person name="Smialowska A."/>
            <person name="Swoboda P."/>
            <person name="Sykes S.M."/>
            <person name="Vaughn M."/>
            <person name="Vengrova S."/>
            <person name="Yoder R."/>
            <person name="Zeng Q."/>
            <person name="Allshire R."/>
            <person name="Baulcombe D."/>
            <person name="Birren B.W."/>
            <person name="Brown W."/>
            <person name="Ekwall K."/>
            <person name="Kellis M."/>
            <person name="Leatherwood J."/>
            <person name="Levin H."/>
            <person name="Margalit H."/>
            <person name="Martienssen R."/>
            <person name="Nieduszynski C.A."/>
            <person name="Spatafora J.W."/>
            <person name="Friedman N."/>
            <person name="Dalgaard J.Z."/>
            <person name="Baumann P."/>
            <person name="Niki H."/>
            <person name="Regev A."/>
            <person name="Nusbaum C."/>
        </authorList>
    </citation>
    <scope>NUCLEOTIDE SEQUENCE [LARGE SCALE GENOMIC DNA]</scope>
    <source>
        <strain evidence="7">yFS275 / FY16936</strain>
    </source>
</reference>
<organism evidence="5 7">
    <name type="scientific">Schizosaccharomyces japonicus (strain yFS275 / FY16936)</name>
    <name type="common">Fission yeast</name>
    <dbReference type="NCBI Taxonomy" id="402676"/>
    <lineage>
        <taxon>Eukaryota</taxon>
        <taxon>Fungi</taxon>
        <taxon>Dikarya</taxon>
        <taxon>Ascomycota</taxon>
        <taxon>Taphrinomycotina</taxon>
        <taxon>Schizosaccharomycetes</taxon>
        <taxon>Schizosaccharomycetales</taxon>
        <taxon>Schizosaccharomycetaceae</taxon>
        <taxon>Schizosaccharomyces</taxon>
    </lineage>
</organism>
<accession>B6JXN1</accession>